<reference evidence="2 3" key="1">
    <citation type="submission" date="2015-05" db="EMBL/GenBank/DDBJ databases">
        <title>Comparison of genome.</title>
        <authorList>
            <person name="Zheng Z."/>
            <person name="Sun M."/>
        </authorList>
    </citation>
    <scope>NUCLEOTIDE SEQUENCE [LARGE SCALE GENOMIC DNA]</scope>
    <source>
        <strain evidence="2 3">G25-74</strain>
    </source>
</reference>
<organism evidence="2 3">
    <name type="scientific">Lederbergia galactosidilytica</name>
    <dbReference type="NCBI Taxonomy" id="217031"/>
    <lineage>
        <taxon>Bacteria</taxon>
        <taxon>Bacillati</taxon>
        <taxon>Bacillota</taxon>
        <taxon>Bacilli</taxon>
        <taxon>Bacillales</taxon>
        <taxon>Bacillaceae</taxon>
        <taxon>Lederbergia</taxon>
    </lineage>
</organism>
<dbReference type="AlphaFoldDB" id="A0A177ZIG3"/>
<gene>
    <name evidence="2" type="ORF">ABB05_18790</name>
</gene>
<evidence type="ECO:0000313" key="3">
    <source>
        <dbReference type="Proteomes" id="UP000077881"/>
    </source>
</evidence>
<dbReference type="STRING" id="217031.ABB05_18790"/>
<proteinExistence type="predicted"/>
<protein>
    <submittedName>
        <fullName evidence="2">Uncharacterized protein</fullName>
    </submittedName>
</protein>
<accession>A0A177ZIG3</accession>
<comment type="caution">
    <text evidence="2">The sequence shown here is derived from an EMBL/GenBank/DDBJ whole genome shotgun (WGS) entry which is preliminary data.</text>
</comment>
<dbReference type="Proteomes" id="UP000077881">
    <property type="component" value="Unassembled WGS sequence"/>
</dbReference>
<evidence type="ECO:0000256" key="1">
    <source>
        <dbReference type="SAM" id="Coils"/>
    </source>
</evidence>
<dbReference type="EMBL" id="LDJR01000059">
    <property type="protein sequence ID" value="OAK67747.1"/>
    <property type="molecule type" value="Genomic_DNA"/>
</dbReference>
<feature type="coiled-coil region" evidence="1">
    <location>
        <begin position="6"/>
        <end position="40"/>
    </location>
</feature>
<dbReference type="InterPro" id="IPR019673">
    <property type="entry name" value="Spore_germination_GerPC"/>
</dbReference>
<dbReference type="PATRIC" id="fig|217031.6.peg.4080"/>
<name>A0A177ZIG3_9BACI</name>
<keyword evidence="3" id="KW-1185">Reference proteome</keyword>
<dbReference type="RefSeq" id="WP_057981549.1">
    <property type="nucleotide sequence ID" value="NZ_JAGGKH010000011.1"/>
</dbReference>
<dbReference type="Pfam" id="PF10737">
    <property type="entry name" value="GerPC"/>
    <property type="match status" value="1"/>
</dbReference>
<evidence type="ECO:0000313" key="2">
    <source>
        <dbReference type="EMBL" id="OAK67747.1"/>
    </source>
</evidence>
<keyword evidence="1" id="KW-0175">Coiled coil</keyword>
<sequence>MESYYFQQLYEQVQHQQKELNQLLTTFKKLNNEFQQLKEKPTIVVEKLEYKFDQLKVETLEGTLNIGLNPSDLEGIEEMSLPSQAYNGPQQLKSQLLERVTQYLDEEMDSFVTETEKRVNKKLNNQYRNLIKEDIQKQLPARIDHYIQQSLRQSNREQTEEQHSESIYQQVIEDIRQGIYAFISQLPEAPNHNQN</sequence>